<dbReference type="RefSeq" id="XP_003061075.1">
    <property type="nucleotide sequence ID" value="XM_003061029.1"/>
</dbReference>
<keyword evidence="2" id="KW-0812">Transmembrane</keyword>
<dbReference type="KEGG" id="mpp:MICPUCDRAFT_60989"/>
<dbReference type="OMA" id="MLQGCGI"/>
<dbReference type="EMBL" id="GG663743">
    <property type="protein sequence ID" value="EEH54725.1"/>
    <property type="molecule type" value="Genomic_DNA"/>
</dbReference>
<keyword evidence="2" id="KW-1133">Transmembrane helix</keyword>
<reference evidence="4 5" key="1">
    <citation type="journal article" date="2009" name="Science">
        <title>Green evolution and dynamic adaptations revealed by genomes of the marine picoeukaryotes Micromonas.</title>
        <authorList>
            <person name="Worden A.Z."/>
            <person name="Lee J.H."/>
            <person name="Mock T."/>
            <person name="Rouze P."/>
            <person name="Simmons M.P."/>
            <person name="Aerts A.L."/>
            <person name="Allen A.E."/>
            <person name="Cuvelier M.L."/>
            <person name="Derelle E."/>
            <person name="Everett M.V."/>
            <person name="Foulon E."/>
            <person name="Grimwood J."/>
            <person name="Gundlach H."/>
            <person name="Henrissat B."/>
            <person name="Napoli C."/>
            <person name="McDonald S.M."/>
            <person name="Parker M.S."/>
            <person name="Rombauts S."/>
            <person name="Salamov A."/>
            <person name="Von Dassow P."/>
            <person name="Badger J.H."/>
            <person name="Coutinho P.M."/>
            <person name="Demir E."/>
            <person name="Dubchak I."/>
            <person name="Gentemann C."/>
            <person name="Eikrem W."/>
            <person name="Gready J.E."/>
            <person name="John U."/>
            <person name="Lanier W."/>
            <person name="Lindquist E.A."/>
            <person name="Lucas S."/>
            <person name="Mayer K.F."/>
            <person name="Moreau H."/>
            <person name="Not F."/>
            <person name="Otillar R."/>
            <person name="Panaud O."/>
            <person name="Pangilinan J."/>
            <person name="Paulsen I."/>
            <person name="Piegu B."/>
            <person name="Poliakov A."/>
            <person name="Robbens S."/>
            <person name="Schmutz J."/>
            <person name="Toulza E."/>
            <person name="Wyss T."/>
            <person name="Zelensky A."/>
            <person name="Zhou K."/>
            <person name="Armbrust E.V."/>
            <person name="Bhattacharya D."/>
            <person name="Goodenough U.W."/>
            <person name="Van de Peer Y."/>
            <person name="Grigoriev I.V."/>
        </authorList>
    </citation>
    <scope>NUCLEOTIDE SEQUENCE [LARGE SCALE GENOMIC DNA]</scope>
    <source>
        <strain evidence="4 5">CCMP1545</strain>
    </source>
</reference>
<evidence type="ECO:0000313" key="5">
    <source>
        <dbReference type="Proteomes" id="UP000001876"/>
    </source>
</evidence>
<feature type="transmembrane region" description="Helical" evidence="2">
    <location>
        <begin position="220"/>
        <end position="239"/>
    </location>
</feature>
<evidence type="ECO:0000256" key="2">
    <source>
        <dbReference type="SAM" id="Phobius"/>
    </source>
</evidence>
<dbReference type="AlphaFoldDB" id="C1N067"/>
<dbReference type="Gene3D" id="3.10.350.10">
    <property type="entry name" value="LysM domain"/>
    <property type="match status" value="1"/>
</dbReference>
<dbReference type="GeneID" id="9686781"/>
<keyword evidence="2" id="KW-0472">Membrane</keyword>
<proteinExistence type="predicted"/>
<dbReference type="InterPro" id="IPR036779">
    <property type="entry name" value="LysM_dom_sf"/>
</dbReference>
<feature type="domain" description="LysM" evidence="3">
    <location>
        <begin position="138"/>
        <end position="182"/>
    </location>
</feature>
<evidence type="ECO:0000256" key="1">
    <source>
        <dbReference type="SAM" id="MobiDB-lite"/>
    </source>
</evidence>
<protein>
    <submittedName>
        <fullName evidence="4">Predicted protein</fullName>
    </submittedName>
</protein>
<dbReference type="InterPro" id="IPR018392">
    <property type="entry name" value="LysM"/>
</dbReference>
<evidence type="ECO:0000259" key="3">
    <source>
        <dbReference type="PROSITE" id="PS51782"/>
    </source>
</evidence>
<dbReference type="eggNOG" id="ENOG502SB1D">
    <property type="taxonomic scope" value="Eukaryota"/>
</dbReference>
<feature type="region of interest" description="Disordered" evidence="1">
    <location>
        <begin position="89"/>
        <end position="109"/>
    </location>
</feature>
<dbReference type="Proteomes" id="UP000001876">
    <property type="component" value="Unassembled WGS sequence"/>
</dbReference>
<organism evidence="5">
    <name type="scientific">Micromonas pusilla (strain CCMP1545)</name>
    <name type="common">Picoplanktonic green alga</name>
    <dbReference type="NCBI Taxonomy" id="564608"/>
    <lineage>
        <taxon>Eukaryota</taxon>
        <taxon>Viridiplantae</taxon>
        <taxon>Chlorophyta</taxon>
        <taxon>Mamiellophyceae</taxon>
        <taxon>Mamiellales</taxon>
        <taxon>Mamiellaceae</taxon>
        <taxon>Micromonas</taxon>
    </lineage>
</organism>
<accession>C1N067</accession>
<keyword evidence="5" id="KW-1185">Reference proteome</keyword>
<dbReference type="CDD" id="cd00118">
    <property type="entry name" value="LysM"/>
    <property type="match status" value="2"/>
</dbReference>
<dbReference type="OrthoDB" id="5985073at2759"/>
<sequence>MLSVAVVAPPSSSSSAALSARASATSRGDVVVVAATRRATATATLPRRDGVVRRTVPRRALVVVANVRPYTVRKGDTLASIASKRGMSVEEVKRNNKGRSPSPDAEVKPGETILLPAGKLSKRDSEIIAGITKINQPREYPTRKGETIGEIIGQRGISFEDVQRLNPGVNLGTFNAGERLKLPPGKYTTREKEMLQGCGILPAETVNPLMSMMIRQNAKYAVGAAVFITIYAMYCRACYRYQKYGIRLWGNDKPENLQD</sequence>
<gene>
    <name evidence="4" type="ORF">MICPUCDRAFT_60989</name>
</gene>
<name>C1N067_MICPC</name>
<dbReference type="SUPFAM" id="SSF54106">
    <property type="entry name" value="LysM domain"/>
    <property type="match status" value="1"/>
</dbReference>
<dbReference type="PROSITE" id="PS51782">
    <property type="entry name" value="LYSM"/>
    <property type="match status" value="2"/>
</dbReference>
<evidence type="ECO:0000313" key="4">
    <source>
        <dbReference type="EMBL" id="EEH54725.1"/>
    </source>
</evidence>
<dbReference type="SMART" id="SM00257">
    <property type="entry name" value="LysM"/>
    <property type="match status" value="2"/>
</dbReference>
<feature type="domain" description="LysM" evidence="3">
    <location>
        <begin position="68"/>
        <end position="115"/>
    </location>
</feature>
<dbReference type="Pfam" id="PF01476">
    <property type="entry name" value="LysM"/>
    <property type="match status" value="1"/>
</dbReference>